<evidence type="ECO:0000259" key="2">
    <source>
        <dbReference type="Pfam" id="PF01957"/>
    </source>
</evidence>
<dbReference type="SUPFAM" id="SSF141322">
    <property type="entry name" value="NfeD domain-like"/>
    <property type="match status" value="1"/>
</dbReference>
<comment type="caution">
    <text evidence="3">The sequence shown here is derived from an EMBL/GenBank/DDBJ whole genome shotgun (WGS) entry which is preliminary data.</text>
</comment>
<dbReference type="Pfam" id="PF01957">
    <property type="entry name" value="NfeD"/>
    <property type="match status" value="1"/>
</dbReference>
<dbReference type="RefSeq" id="WP_126641417.1">
    <property type="nucleotide sequence ID" value="NZ_BIFH01000033.1"/>
</dbReference>
<protein>
    <submittedName>
        <fullName evidence="3">Membrane protein</fullName>
    </submittedName>
</protein>
<dbReference type="Gene3D" id="2.40.50.140">
    <property type="entry name" value="Nucleic acid-binding proteins"/>
    <property type="match status" value="1"/>
</dbReference>
<dbReference type="EMBL" id="BIFH01000033">
    <property type="protein sequence ID" value="GCD99604.1"/>
    <property type="molecule type" value="Genomic_DNA"/>
</dbReference>
<organism evidence="3 4">
    <name type="scientific">Embleya hyalina</name>
    <dbReference type="NCBI Taxonomy" id="516124"/>
    <lineage>
        <taxon>Bacteria</taxon>
        <taxon>Bacillati</taxon>
        <taxon>Actinomycetota</taxon>
        <taxon>Actinomycetes</taxon>
        <taxon>Kitasatosporales</taxon>
        <taxon>Streptomycetaceae</taxon>
        <taxon>Embleya</taxon>
    </lineage>
</organism>
<accession>A0A401YY91</accession>
<keyword evidence="1" id="KW-1133">Transmembrane helix</keyword>
<keyword evidence="1" id="KW-0472">Membrane</keyword>
<proteinExistence type="predicted"/>
<keyword evidence="1" id="KW-0812">Transmembrane</keyword>
<name>A0A401YY91_9ACTN</name>
<dbReference type="AlphaFoldDB" id="A0A401YY91"/>
<dbReference type="Proteomes" id="UP000286931">
    <property type="component" value="Unassembled WGS sequence"/>
</dbReference>
<dbReference type="InterPro" id="IPR002810">
    <property type="entry name" value="NfeD-like_C"/>
</dbReference>
<evidence type="ECO:0000313" key="3">
    <source>
        <dbReference type="EMBL" id="GCD99604.1"/>
    </source>
</evidence>
<gene>
    <name evidence="3" type="ORF">EHYA_07326</name>
</gene>
<evidence type="ECO:0000313" key="4">
    <source>
        <dbReference type="Proteomes" id="UP000286931"/>
    </source>
</evidence>
<dbReference type="OrthoDB" id="9792945at2"/>
<feature type="transmembrane region" description="Helical" evidence="1">
    <location>
        <begin position="47"/>
        <end position="64"/>
    </location>
</feature>
<keyword evidence="4" id="KW-1185">Reference proteome</keyword>
<dbReference type="InterPro" id="IPR012340">
    <property type="entry name" value="NA-bd_OB-fold"/>
</dbReference>
<evidence type="ECO:0000256" key="1">
    <source>
        <dbReference type="SAM" id="Phobius"/>
    </source>
</evidence>
<reference evidence="3 4" key="1">
    <citation type="submission" date="2018-12" db="EMBL/GenBank/DDBJ databases">
        <title>Draft genome sequence of Embleya hyalina NBRC 13850T.</title>
        <authorList>
            <person name="Komaki H."/>
            <person name="Hosoyama A."/>
            <person name="Kimura A."/>
            <person name="Ichikawa N."/>
            <person name="Tamura T."/>
        </authorList>
    </citation>
    <scope>NUCLEOTIDE SEQUENCE [LARGE SCALE GENOMIC DNA]</scope>
    <source>
        <strain evidence="3 4">NBRC 13850</strain>
    </source>
</reference>
<sequence length="135" mass="13964">MWWLIAVGAFGIFGVLTSFVEMGMLAVAAIAATIAAAAGGNFLVQSVVFAVVSIVLLAFVRPVVVRHNNTPGTRTGIDALKGASAVVLERVDEHGGRIKLNGEVWSARTLDTTAVFEPGAQVDVADIDGATAVVM</sequence>
<feature type="domain" description="NfeD-like C-terminal" evidence="2">
    <location>
        <begin position="78"/>
        <end position="134"/>
    </location>
</feature>